<dbReference type="GO" id="GO:0072344">
    <property type="term" value="P:rescue of stalled ribosome"/>
    <property type="evidence" value="ECO:0007669"/>
    <property type="project" value="TreeGrafter"/>
</dbReference>
<dbReference type="PANTHER" id="PTHR15239:SF6">
    <property type="entry name" value="RIBOSOME QUALITY CONTROL COMPLEX SUBUNIT NEMF"/>
    <property type="match status" value="1"/>
</dbReference>
<reference evidence="3" key="1">
    <citation type="journal article" date="2020" name="bioRxiv">
        <title>A rank-normalized archaeal taxonomy based on genome phylogeny resolves widespread incomplete and uneven classifications.</title>
        <authorList>
            <person name="Rinke C."/>
            <person name="Chuvochina M."/>
            <person name="Mussig A.J."/>
            <person name="Chaumeil P.-A."/>
            <person name="Waite D.W."/>
            <person name="Whitman W.B."/>
            <person name="Parks D.H."/>
            <person name="Hugenholtz P."/>
        </authorList>
    </citation>
    <scope>NUCLEOTIDE SEQUENCE [LARGE SCALE GENOMIC DNA]</scope>
</reference>
<gene>
    <name evidence="2" type="ORF">HA237_03580</name>
</gene>
<dbReference type="Gene3D" id="2.30.310.10">
    <property type="entry name" value="ibrinogen binding protein from staphylococcus aureus domain"/>
    <property type="match status" value="1"/>
</dbReference>
<name>A0A7J4IZM6_9ARCH</name>
<evidence type="ECO:0000256" key="1">
    <source>
        <dbReference type="SAM" id="Coils"/>
    </source>
</evidence>
<dbReference type="Pfam" id="PF05833">
    <property type="entry name" value="NFACT_N"/>
    <property type="match status" value="1"/>
</dbReference>
<dbReference type="GO" id="GO:1990112">
    <property type="term" value="C:RQC complex"/>
    <property type="evidence" value="ECO:0007669"/>
    <property type="project" value="TreeGrafter"/>
</dbReference>
<dbReference type="Proteomes" id="UP000577419">
    <property type="component" value="Unassembled WGS sequence"/>
</dbReference>
<keyword evidence="1" id="KW-0175">Coiled coil</keyword>
<evidence type="ECO:0008006" key="4">
    <source>
        <dbReference type="Google" id="ProtNLM"/>
    </source>
</evidence>
<organism evidence="2 3">
    <name type="scientific">Candidatus Iainarchaeum sp</name>
    <dbReference type="NCBI Taxonomy" id="3101447"/>
    <lineage>
        <taxon>Archaea</taxon>
        <taxon>Candidatus Iainarchaeota</taxon>
        <taxon>Candidatus Iainarchaeia</taxon>
        <taxon>Candidatus Iainarchaeales</taxon>
        <taxon>Candidatus Iainarchaeaceae</taxon>
        <taxon>Candidatus Iainarchaeum</taxon>
    </lineage>
</organism>
<dbReference type="PANTHER" id="PTHR15239">
    <property type="entry name" value="NUCLEAR EXPORT MEDIATOR FACTOR NEMF"/>
    <property type="match status" value="1"/>
</dbReference>
<sequence length="374" mass="42417">MQLFNLALAYLVEELKPLVEKSFLNKVQLLQKGVLKLKIHSGEGPKDIIITPSSFFLTSFRLPAGEGSSPLIQSMKKHLLNRRISCIEQQGLDRIVKISFEEYFLFLEFVQHSNIILTDKELTILAVQNPREWRDRTLKRGSPYKLPPQQGISPLEINEKPFSSALKESKTDLARAIIREINISPLAAEEILFNLGLEKHLAASSLQEKQAGELAKAIKEFHTVSLEKLAPVKVGSSLLPFRFNSLQEKQESVSSLNRALDEAFAASFKEGGKKEAESTKSKEVERLEVNFREQLKAKERFEAQIEENRKRSELIYSHYNDLEEIVKAVKALSGKGLNEKEIMYKIKSVAGKNRVAAENLQSVDLKKKQITLEF</sequence>
<dbReference type="AlphaFoldDB" id="A0A7J4IZM6"/>
<dbReference type="EMBL" id="DUFG01000017">
    <property type="protein sequence ID" value="HIH08426.1"/>
    <property type="molecule type" value="Genomic_DNA"/>
</dbReference>
<protein>
    <recommendedName>
        <fullName evidence="4">Fibronectin-binding domain-containing protein</fullName>
    </recommendedName>
</protein>
<dbReference type="GO" id="GO:0043023">
    <property type="term" value="F:ribosomal large subunit binding"/>
    <property type="evidence" value="ECO:0007669"/>
    <property type="project" value="TreeGrafter"/>
</dbReference>
<dbReference type="GO" id="GO:0000049">
    <property type="term" value="F:tRNA binding"/>
    <property type="evidence" value="ECO:0007669"/>
    <property type="project" value="TreeGrafter"/>
</dbReference>
<accession>A0A7J4IZM6</accession>
<dbReference type="InterPro" id="IPR051608">
    <property type="entry name" value="RQC_Subunit_NEMF"/>
</dbReference>
<evidence type="ECO:0000313" key="2">
    <source>
        <dbReference type="EMBL" id="HIH08426.1"/>
    </source>
</evidence>
<comment type="caution">
    <text evidence="2">The sequence shown here is derived from an EMBL/GenBank/DDBJ whole genome shotgun (WGS) entry which is preliminary data.</text>
</comment>
<evidence type="ECO:0000313" key="3">
    <source>
        <dbReference type="Proteomes" id="UP000577419"/>
    </source>
</evidence>
<feature type="coiled-coil region" evidence="1">
    <location>
        <begin position="246"/>
        <end position="304"/>
    </location>
</feature>
<proteinExistence type="predicted"/>